<organism evidence="1 2">
    <name type="scientific">Symbiodinium microadriaticum</name>
    <name type="common">Dinoflagellate</name>
    <name type="synonym">Zooxanthella microadriatica</name>
    <dbReference type="NCBI Taxonomy" id="2951"/>
    <lineage>
        <taxon>Eukaryota</taxon>
        <taxon>Sar</taxon>
        <taxon>Alveolata</taxon>
        <taxon>Dinophyceae</taxon>
        <taxon>Suessiales</taxon>
        <taxon>Symbiodiniaceae</taxon>
        <taxon>Symbiodinium</taxon>
    </lineage>
</organism>
<feature type="non-terminal residue" evidence="1">
    <location>
        <position position="1"/>
    </location>
</feature>
<proteinExistence type="predicted"/>
<reference evidence="1 2" key="1">
    <citation type="submission" date="2016-02" db="EMBL/GenBank/DDBJ databases">
        <title>Genome analysis of coral dinoflagellate symbionts highlights evolutionary adaptations to a symbiotic lifestyle.</title>
        <authorList>
            <person name="Aranda M."/>
            <person name="Li Y."/>
            <person name="Liew Y.J."/>
            <person name="Baumgarten S."/>
            <person name="Simakov O."/>
            <person name="Wilson M."/>
            <person name="Piel J."/>
            <person name="Ashoor H."/>
            <person name="Bougouffa S."/>
            <person name="Bajic V.B."/>
            <person name="Ryu T."/>
            <person name="Ravasi T."/>
            <person name="Bayer T."/>
            <person name="Micklem G."/>
            <person name="Kim H."/>
            <person name="Bhak J."/>
            <person name="Lajeunesse T.C."/>
            <person name="Voolstra C.R."/>
        </authorList>
    </citation>
    <scope>NUCLEOTIDE SEQUENCE [LARGE SCALE GENOMIC DNA]</scope>
    <source>
        <strain evidence="1 2">CCMP2467</strain>
    </source>
</reference>
<dbReference type="Proteomes" id="UP000186817">
    <property type="component" value="Unassembled WGS sequence"/>
</dbReference>
<comment type="caution">
    <text evidence="1">The sequence shown here is derived from an EMBL/GenBank/DDBJ whole genome shotgun (WGS) entry which is preliminary data.</text>
</comment>
<feature type="non-terminal residue" evidence="1">
    <location>
        <position position="31"/>
    </location>
</feature>
<dbReference type="AlphaFoldDB" id="A0A1Q8ZYA7"/>
<evidence type="ECO:0000313" key="2">
    <source>
        <dbReference type="Proteomes" id="UP000186817"/>
    </source>
</evidence>
<keyword evidence="2" id="KW-1185">Reference proteome</keyword>
<name>A0A1Q8ZYA7_SYMMI</name>
<sequence length="31" mass="3044">ASPFGACSTVLAVAFADGRTGGSRSRGKLFG</sequence>
<gene>
    <name evidence="1" type="ORF">AK812_SmicGene48721</name>
</gene>
<evidence type="ECO:0000313" key="1">
    <source>
        <dbReference type="EMBL" id="OLP47054.1"/>
    </source>
</evidence>
<accession>A0A1Q8ZYA7</accession>
<protein>
    <submittedName>
        <fullName evidence="1">Uncharacterized protein</fullName>
    </submittedName>
</protein>
<dbReference type="EMBL" id="LSRX01008677">
    <property type="protein sequence ID" value="OLP47054.1"/>
    <property type="molecule type" value="Genomic_DNA"/>
</dbReference>